<dbReference type="AlphaFoldDB" id="A0A0J9ETC8"/>
<gene>
    <name evidence="1" type="ORF">BDDG_13452</name>
</gene>
<evidence type="ECO:0000313" key="1">
    <source>
        <dbReference type="EMBL" id="KMW69297.1"/>
    </source>
</evidence>
<dbReference type="EMBL" id="GG749731">
    <property type="protein sequence ID" value="KMW69297.1"/>
    <property type="molecule type" value="Genomic_DNA"/>
</dbReference>
<organism evidence="1">
    <name type="scientific">Ajellomyces dermatitidis (strain ATCC 18188 / CBS 674.68)</name>
    <name type="common">Blastomyces dermatitidis</name>
    <dbReference type="NCBI Taxonomy" id="653446"/>
    <lineage>
        <taxon>Eukaryota</taxon>
        <taxon>Fungi</taxon>
        <taxon>Dikarya</taxon>
        <taxon>Ascomycota</taxon>
        <taxon>Pezizomycotina</taxon>
        <taxon>Eurotiomycetes</taxon>
        <taxon>Eurotiomycetidae</taxon>
        <taxon>Onygenales</taxon>
        <taxon>Ajellomycetaceae</taxon>
        <taxon>Blastomyces</taxon>
    </lineage>
</organism>
<protein>
    <submittedName>
        <fullName evidence="1">Uncharacterized protein</fullName>
    </submittedName>
</protein>
<name>A0A0J9ETC8_AJEDA</name>
<feature type="non-terminal residue" evidence="1">
    <location>
        <position position="1"/>
    </location>
</feature>
<reference evidence="1" key="1">
    <citation type="submission" date="2010-03" db="EMBL/GenBank/DDBJ databases">
        <title>Annotation of Blastomyces dermatitidis strain ATCC 18188.</title>
        <authorList>
            <consortium name="The Broad Institute Genome Sequencing Platform"/>
            <consortium name="Broad Institute Genome Sequencing Center for Infectious Disease."/>
            <person name="Cuomo C."/>
            <person name="Klein B."/>
            <person name="Sullivan T."/>
            <person name="Heitman J."/>
            <person name="Young S."/>
            <person name="Zeng Q."/>
            <person name="Gargeya S."/>
            <person name="Alvarado L."/>
            <person name="Berlin A.M."/>
            <person name="Chapman S.B."/>
            <person name="Chen Z."/>
            <person name="Freedman E."/>
            <person name="Gellesch M."/>
            <person name="Goldberg J."/>
            <person name="Griggs A."/>
            <person name="Gujja S."/>
            <person name="Heilman E."/>
            <person name="Heiman D."/>
            <person name="Howarth C."/>
            <person name="Mehta T."/>
            <person name="Neiman D."/>
            <person name="Pearson M."/>
            <person name="Roberts A."/>
            <person name="Saif S."/>
            <person name="Shea T."/>
            <person name="Shenoy N."/>
            <person name="Sisk P."/>
            <person name="Stolte C."/>
            <person name="Sykes S."/>
            <person name="White J."/>
            <person name="Yandava C."/>
            <person name="Haas B."/>
            <person name="Nusbaum C."/>
            <person name="Birren B."/>
        </authorList>
    </citation>
    <scope>NUCLEOTIDE SEQUENCE</scope>
    <source>
        <strain evidence="1">ATCC 18188</strain>
    </source>
</reference>
<dbReference type="OrthoDB" id="4190693at2759"/>
<dbReference type="Proteomes" id="UP000007802">
    <property type="component" value="Unassembled WGS sequence"/>
</dbReference>
<accession>A0A0J9ETC8</accession>
<proteinExistence type="predicted"/>
<sequence>LRYAVKEKLQIKLLRVTVSEIKLSSDSSLNDHTGLYATVLTERESSVVTAAEEAENRMNTDELISRRDDTSLQGTVTTVTAAKEAGEEEDVVMRAVLLQLIDAAAFNLAFLTVTEAAATP</sequence>